<evidence type="ECO:0000313" key="4">
    <source>
        <dbReference type="EMBL" id="AYE33755.1"/>
    </source>
</evidence>
<dbReference type="Gene3D" id="3.40.50.1820">
    <property type="entry name" value="alpha/beta hydrolase"/>
    <property type="match status" value="1"/>
</dbReference>
<dbReference type="KEGG" id="csep:CP523_04340"/>
<dbReference type="PRINTS" id="PR00793">
    <property type="entry name" value="PROAMNOPTASE"/>
</dbReference>
<keyword evidence="2 5" id="KW-0378">Hydrolase</keyword>
<evidence type="ECO:0000256" key="2">
    <source>
        <dbReference type="ARBA" id="ARBA00022801"/>
    </source>
</evidence>
<dbReference type="Pfam" id="PF00561">
    <property type="entry name" value="Abhydrolase_1"/>
    <property type="match status" value="1"/>
</dbReference>
<gene>
    <name evidence="4" type="ORF">CP523_04340</name>
    <name evidence="5" type="ORF">NH397_12585</name>
</gene>
<evidence type="ECO:0000259" key="3">
    <source>
        <dbReference type="Pfam" id="PF00561"/>
    </source>
</evidence>
<evidence type="ECO:0000256" key="1">
    <source>
        <dbReference type="ARBA" id="ARBA00010088"/>
    </source>
</evidence>
<keyword evidence="7" id="KW-1185">Reference proteome</keyword>
<dbReference type="GO" id="GO:0004177">
    <property type="term" value="F:aminopeptidase activity"/>
    <property type="evidence" value="ECO:0007669"/>
    <property type="project" value="UniProtKB-EC"/>
</dbReference>
<proteinExistence type="inferred from homology"/>
<feature type="domain" description="AB hydrolase-1" evidence="3">
    <location>
        <begin position="26"/>
        <end position="293"/>
    </location>
</feature>
<evidence type="ECO:0000313" key="5">
    <source>
        <dbReference type="EMBL" id="USS00317.1"/>
    </source>
</evidence>
<dbReference type="EMBL" id="CP023671">
    <property type="protein sequence ID" value="AYE33755.1"/>
    <property type="molecule type" value="Genomic_DNA"/>
</dbReference>
<dbReference type="InterPro" id="IPR000073">
    <property type="entry name" value="AB_hydrolase_1"/>
</dbReference>
<dbReference type="InterPro" id="IPR002410">
    <property type="entry name" value="Peptidase_S33"/>
</dbReference>
<reference evidence="5" key="2">
    <citation type="submission" date="2022-06" db="EMBL/GenBank/DDBJ databases">
        <authorList>
            <person name="Holder M.E."/>
            <person name="Ajami N.J."/>
            <person name="Petrosino J.F."/>
        </authorList>
    </citation>
    <scope>NUCLEOTIDE SEQUENCE</scope>
    <source>
        <strain evidence="5">RMA 8861</strain>
    </source>
</reference>
<dbReference type="GO" id="GO:0006508">
    <property type="term" value="P:proteolysis"/>
    <property type="evidence" value="ECO:0007669"/>
    <property type="project" value="InterPro"/>
</dbReference>
<name>A0A9N7JKK7_CLOSE</name>
<dbReference type="PANTHER" id="PTHR43139">
    <property type="entry name" value="SI:DKEY-122A22.2"/>
    <property type="match status" value="1"/>
</dbReference>
<dbReference type="AlphaFoldDB" id="A0A9N7JKK7"/>
<protein>
    <submittedName>
        <fullName evidence="5">Alpha/beta hydrolase</fullName>
    </submittedName>
</protein>
<reference evidence="4 6" key="1">
    <citation type="submission" date="2017-09" db="EMBL/GenBank/DDBJ databases">
        <authorList>
            <person name="Thomas P."/>
            <person name="Seyboldt C."/>
        </authorList>
    </citation>
    <scope>NUCLEOTIDE SEQUENCE [LARGE SCALE GENOMIC DNA]</scope>
    <source>
        <strain evidence="4 6">DSM 7534</strain>
    </source>
</reference>
<organism evidence="4 6">
    <name type="scientific">Clostridium septicum</name>
    <dbReference type="NCBI Taxonomy" id="1504"/>
    <lineage>
        <taxon>Bacteria</taxon>
        <taxon>Bacillati</taxon>
        <taxon>Bacillota</taxon>
        <taxon>Clostridia</taxon>
        <taxon>Eubacteriales</taxon>
        <taxon>Clostridiaceae</taxon>
        <taxon>Clostridium</taxon>
    </lineage>
</organism>
<dbReference type="SUPFAM" id="SSF53474">
    <property type="entry name" value="alpha/beta-Hydrolases"/>
    <property type="match status" value="1"/>
</dbReference>
<dbReference type="Proteomes" id="UP001055437">
    <property type="component" value="Chromosome"/>
</dbReference>
<comment type="similarity">
    <text evidence="1">Belongs to the peptidase S33 family.</text>
</comment>
<evidence type="ECO:0000313" key="6">
    <source>
        <dbReference type="Proteomes" id="UP000280586"/>
    </source>
</evidence>
<dbReference type="Proteomes" id="UP000280586">
    <property type="component" value="Chromosome"/>
</dbReference>
<dbReference type="EMBL" id="CP099799">
    <property type="protein sequence ID" value="USS00317.1"/>
    <property type="molecule type" value="Genomic_DNA"/>
</dbReference>
<dbReference type="InterPro" id="IPR029058">
    <property type="entry name" value="AB_hydrolase_fold"/>
</dbReference>
<dbReference type="InterPro" id="IPR052370">
    <property type="entry name" value="Meta-cleavage_hydrolase"/>
</dbReference>
<dbReference type="GeneID" id="303559914"/>
<dbReference type="PANTHER" id="PTHR43139:SF52">
    <property type="entry name" value="SI:DKEY-122A22.2"/>
    <property type="match status" value="1"/>
</dbReference>
<sequence length="312" mass="36583">MEELFRHIEIGGVEQYILVRGNKDKPILLFIHGGPGTTNSGYIYKYQQSLENEFLVVNWDQRGAGKSFNNMLDFDDVSLEIIVDDAVELIKILMKEYSKDSIYLVGHSFGALVGVKVAEKEPNLVKAYLSISQVVNIEKEDKICYEQLLKLSKKMLRFRDLDKLKSIGKPPYNRENSVNVFNKYVSKYKMNINSMSYFSFMIKSFSFKYYNLYDWINFLRGIGFSKKAIYKEIEKIDLLKELKSIKVPVYFFVGFNDYITPLNVIGEFYDSLEAPEKKIYIFKNSSHLPHIEEEHKFFTICKSIKDKYEKYN</sequence>
<dbReference type="RefSeq" id="WP_120140532.1">
    <property type="nucleotide sequence ID" value="NZ_CP023671.1"/>
</dbReference>
<evidence type="ECO:0000313" key="7">
    <source>
        <dbReference type="Proteomes" id="UP001055437"/>
    </source>
</evidence>
<accession>A0A9N7JKK7</accession>